<dbReference type="STRING" id="246409.I1BI57"/>
<protein>
    <submittedName>
        <fullName evidence="1">Uncharacterized protein</fullName>
    </submittedName>
</protein>
<sequence>MIARTRFADIACIENTLLALFRLKHFYTSLIPALGKRIATNEMYGDIGSVCEMDVAVSDSTHISQTFIFFKSKKRKHDASESEEDN</sequence>
<evidence type="ECO:0000313" key="2">
    <source>
        <dbReference type="Proteomes" id="UP000009138"/>
    </source>
</evidence>
<organism evidence="1 2">
    <name type="scientific">Rhizopus delemar (strain RA 99-880 / ATCC MYA-4621 / FGSC 9543 / NRRL 43880)</name>
    <name type="common">Mucormycosis agent</name>
    <name type="synonym">Rhizopus arrhizus var. delemar</name>
    <dbReference type="NCBI Taxonomy" id="246409"/>
    <lineage>
        <taxon>Eukaryota</taxon>
        <taxon>Fungi</taxon>
        <taxon>Fungi incertae sedis</taxon>
        <taxon>Mucoromycota</taxon>
        <taxon>Mucoromycotina</taxon>
        <taxon>Mucoromycetes</taxon>
        <taxon>Mucorales</taxon>
        <taxon>Mucorineae</taxon>
        <taxon>Rhizopodaceae</taxon>
        <taxon>Rhizopus</taxon>
    </lineage>
</organism>
<gene>
    <name evidence="1" type="ORF">RO3G_00591</name>
</gene>
<dbReference type="VEuPathDB" id="FungiDB:RO3G_00591"/>
<dbReference type="GeneID" id="93607563"/>
<name>I1BI57_RHIO9</name>
<proteinExistence type="predicted"/>
<dbReference type="InParanoid" id="I1BI57"/>
<accession>I1BI57</accession>
<dbReference type="Proteomes" id="UP000009138">
    <property type="component" value="Unassembled WGS sequence"/>
</dbReference>
<dbReference type="RefSeq" id="XP_067511283.1">
    <property type="nucleotide sequence ID" value="XM_067655182.1"/>
</dbReference>
<reference evidence="1 2" key="1">
    <citation type="journal article" date="2009" name="PLoS Genet.">
        <title>Genomic analysis of the basal lineage fungus Rhizopus oryzae reveals a whole-genome duplication.</title>
        <authorList>
            <person name="Ma L.-J."/>
            <person name="Ibrahim A.S."/>
            <person name="Skory C."/>
            <person name="Grabherr M.G."/>
            <person name="Burger G."/>
            <person name="Butler M."/>
            <person name="Elias M."/>
            <person name="Idnurm A."/>
            <person name="Lang B.F."/>
            <person name="Sone T."/>
            <person name="Abe A."/>
            <person name="Calvo S.E."/>
            <person name="Corrochano L.M."/>
            <person name="Engels R."/>
            <person name="Fu J."/>
            <person name="Hansberg W."/>
            <person name="Kim J.-M."/>
            <person name="Kodira C.D."/>
            <person name="Koehrsen M.J."/>
            <person name="Liu B."/>
            <person name="Miranda-Saavedra D."/>
            <person name="O'Leary S."/>
            <person name="Ortiz-Castellanos L."/>
            <person name="Poulter R."/>
            <person name="Rodriguez-Romero J."/>
            <person name="Ruiz-Herrera J."/>
            <person name="Shen Y.-Q."/>
            <person name="Zeng Q."/>
            <person name="Galagan J."/>
            <person name="Birren B.W."/>
            <person name="Cuomo C.A."/>
            <person name="Wickes B.L."/>
        </authorList>
    </citation>
    <scope>NUCLEOTIDE SEQUENCE [LARGE SCALE GENOMIC DNA]</scope>
    <source>
        <strain evidence="2">RA 99-880 / ATCC MYA-4621 / FGSC 9543 / NRRL 43880</strain>
    </source>
</reference>
<dbReference type="EMBL" id="CH476732">
    <property type="protein sequence ID" value="EIE75887.1"/>
    <property type="molecule type" value="Genomic_DNA"/>
</dbReference>
<evidence type="ECO:0000313" key="1">
    <source>
        <dbReference type="EMBL" id="EIE75887.1"/>
    </source>
</evidence>
<keyword evidence="2" id="KW-1185">Reference proteome</keyword>
<dbReference type="AlphaFoldDB" id="I1BI57"/>